<dbReference type="InterPro" id="IPR006656">
    <property type="entry name" value="Mopterin_OxRdtase"/>
</dbReference>
<dbReference type="Gene3D" id="2.40.40.20">
    <property type="match status" value="1"/>
</dbReference>
<evidence type="ECO:0000256" key="2">
    <source>
        <dbReference type="ARBA" id="ARBA00010312"/>
    </source>
</evidence>
<dbReference type="InterPro" id="IPR006657">
    <property type="entry name" value="MoPterin_dinucl-bd_dom"/>
</dbReference>
<dbReference type="InterPro" id="IPR009010">
    <property type="entry name" value="Asp_de-COase-like_dom_sf"/>
</dbReference>
<evidence type="ECO:0000313" key="12">
    <source>
        <dbReference type="Proteomes" id="UP000553209"/>
    </source>
</evidence>
<dbReference type="RefSeq" id="WP_061079641.1">
    <property type="nucleotide sequence ID" value="NZ_JAAXPG010000009.1"/>
</dbReference>
<dbReference type="GO" id="GO:0043546">
    <property type="term" value="F:molybdopterin cofactor binding"/>
    <property type="evidence" value="ECO:0007669"/>
    <property type="project" value="InterPro"/>
</dbReference>
<accession>A0A7X6MEP2</accession>
<comment type="caution">
    <text evidence="11">The sequence shown here is derived from an EMBL/GenBank/DDBJ whole genome shotgun (WGS) entry which is preliminary data.</text>
</comment>
<feature type="domain" description="Molybdopterin oxidoreductase N-terminal" evidence="10">
    <location>
        <begin position="9"/>
        <end position="49"/>
    </location>
</feature>
<evidence type="ECO:0000259" key="10">
    <source>
        <dbReference type="Pfam" id="PF18364"/>
    </source>
</evidence>
<evidence type="ECO:0000256" key="3">
    <source>
        <dbReference type="ARBA" id="ARBA00022505"/>
    </source>
</evidence>
<organism evidence="11 12">
    <name type="scientific">Nocardiopsis alborubida</name>
    <dbReference type="NCBI Taxonomy" id="146802"/>
    <lineage>
        <taxon>Bacteria</taxon>
        <taxon>Bacillati</taxon>
        <taxon>Actinomycetota</taxon>
        <taxon>Actinomycetes</taxon>
        <taxon>Streptosporangiales</taxon>
        <taxon>Nocardiopsidaceae</taxon>
        <taxon>Nocardiopsis</taxon>
    </lineage>
</organism>
<dbReference type="GO" id="GO:0009061">
    <property type="term" value="P:anaerobic respiration"/>
    <property type="evidence" value="ECO:0007669"/>
    <property type="project" value="TreeGrafter"/>
</dbReference>
<evidence type="ECO:0000259" key="8">
    <source>
        <dbReference type="Pfam" id="PF00384"/>
    </source>
</evidence>
<dbReference type="Gene3D" id="3.40.228.10">
    <property type="entry name" value="Dimethylsulfoxide Reductase, domain 2"/>
    <property type="match status" value="1"/>
</dbReference>
<keyword evidence="3" id="KW-0500">Molybdenum</keyword>
<comment type="cofactor">
    <cofactor evidence="1">
        <name>Mo-bis(molybdopterin guanine dinucleotide)</name>
        <dbReference type="ChEBI" id="CHEBI:60539"/>
    </cofactor>
</comment>
<keyword evidence="4" id="KW-0479">Metal-binding</keyword>
<dbReference type="Gene3D" id="3.90.55.10">
    <property type="entry name" value="Dimethylsulfoxide Reductase, domain 3"/>
    <property type="match status" value="1"/>
</dbReference>
<dbReference type="Pfam" id="PF00384">
    <property type="entry name" value="Molybdopterin"/>
    <property type="match status" value="1"/>
</dbReference>
<dbReference type="GO" id="GO:0016491">
    <property type="term" value="F:oxidoreductase activity"/>
    <property type="evidence" value="ECO:0007669"/>
    <property type="project" value="UniProtKB-KW"/>
</dbReference>
<keyword evidence="12" id="KW-1185">Reference proteome</keyword>
<feature type="domain" description="Molybdopterin oxidoreductase" evidence="8">
    <location>
        <begin position="53"/>
        <end position="519"/>
    </location>
</feature>
<dbReference type="InterPro" id="IPR006655">
    <property type="entry name" value="Mopterin_OxRdtase_prok_CS"/>
</dbReference>
<name>A0A7X6MEP2_9ACTN</name>
<dbReference type="SUPFAM" id="SSF50692">
    <property type="entry name" value="ADC-like"/>
    <property type="match status" value="1"/>
</dbReference>
<feature type="region of interest" description="Disordered" evidence="7">
    <location>
        <begin position="628"/>
        <end position="656"/>
    </location>
</feature>
<proteinExistence type="inferred from homology"/>
<keyword evidence="5" id="KW-0574">Periplasm</keyword>
<dbReference type="PANTHER" id="PTHR43742">
    <property type="entry name" value="TRIMETHYLAMINE-N-OXIDE REDUCTASE"/>
    <property type="match status" value="1"/>
</dbReference>
<keyword evidence="6" id="KW-0560">Oxidoreductase</keyword>
<comment type="similarity">
    <text evidence="2">Belongs to the prokaryotic molybdopterin-containing oxidoreductase family.</text>
</comment>
<dbReference type="Pfam" id="PF18364">
    <property type="entry name" value="Molybdopterin_N"/>
    <property type="match status" value="1"/>
</dbReference>
<dbReference type="GO" id="GO:0030151">
    <property type="term" value="F:molybdenum ion binding"/>
    <property type="evidence" value="ECO:0007669"/>
    <property type="project" value="TreeGrafter"/>
</dbReference>
<dbReference type="PROSITE" id="PS00490">
    <property type="entry name" value="MOLYBDOPTERIN_PROK_2"/>
    <property type="match status" value="1"/>
</dbReference>
<gene>
    <name evidence="11" type="ORF">HGB44_11915</name>
</gene>
<evidence type="ECO:0000256" key="5">
    <source>
        <dbReference type="ARBA" id="ARBA00022764"/>
    </source>
</evidence>
<feature type="domain" description="Molybdopterin dinucleotide-binding" evidence="9">
    <location>
        <begin position="664"/>
        <end position="776"/>
    </location>
</feature>
<dbReference type="SUPFAM" id="SSF53706">
    <property type="entry name" value="Formate dehydrogenase/DMSO reductase, domains 1-3"/>
    <property type="match status" value="1"/>
</dbReference>
<protein>
    <submittedName>
        <fullName evidence="11">Molybdopterin-dependent oxidoreductase</fullName>
    </submittedName>
</protein>
<evidence type="ECO:0000256" key="4">
    <source>
        <dbReference type="ARBA" id="ARBA00022723"/>
    </source>
</evidence>
<dbReference type="EMBL" id="JAAXPG010000009">
    <property type="protein sequence ID" value="NKY98353.1"/>
    <property type="molecule type" value="Genomic_DNA"/>
</dbReference>
<reference evidence="11 12" key="1">
    <citation type="submission" date="2020-04" db="EMBL/GenBank/DDBJ databases">
        <title>MicrobeNet Type strains.</title>
        <authorList>
            <person name="Nicholson A.C."/>
        </authorList>
    </citation>
    <scope>NUCLEOTIDE SEQUENCE [LARGE SCALE GENOMIC DNA]</scope>
    <source>
        <strain evidence="11 12">ATCC 23612</strain>
    </source>
</reference>
<dbReference type="PANTHER" id="PTHR43742:SF10">
    <property type="entry name" value="TRIMETHYLAMINE-N-OXIDE REDUCTASE 2"/>
    <property type="match status" value="1"/>
</dbReference>
<evidence type="ECO:0000256" key="1">
    <source>
        <dbReference type="ARBA" id="ARBA00001942"/>
    </source>
</evidence>
<evidence type="ECO:0000256" key="7">
    <source>
        <dbReference type="SAM" id="MobiDB-lite"/>
    </source>
</evidence>
<dbReference type="AlphaFoldDB" id="A0A7X6MEP2"/>
<dbReference type="Gene3D" id="3.40.50.740">
    <property type="match status" value="1"/>
</dbReference>
<dbReference type="InterPro" id="IPR050612">
    <property type="entry name" value="Prok_Mopterin_Oxidored"/>
</dbReference>
<dbReference type="Pfam" id="PF01568">
    <property type="entry name" value="Molydop_binding"/>
    <property type="match status" value="1"/>
</dbReference>
<dbReference type="InterPro" id="IPR041460">
    <property type="entry name" value="Molybdopterin_N"/>
</dbReference>
<evidence type="ECO:0000313" key="11">
    <source>
        <dbReference type="EMBL" id="NKY98353.1"/>
    </source>
</evidence>
<evidence type="ECO:0000259" key="9">
    <source>
        <dbReference type="Pfam" id="PF01568"/>
    </source>
</evidence>
<sequence length="807" mass="86386">MSGTSSYPTSAHWGSYRVVVEDGRVVEALPDPDDPAPSPVIANTPVAQHHASRVARPAVRRRWLENGPGPDPLRGDPDDAYVEVEWSTALDLLAGELDRVRGAYGNAAIYGGSYGWGSAGRIHHAQSQLHRFLNAIGGYTRSRTTYSHGAVEVLFPRIIGVPAANRLLHRAPSWTRIREHTELLVSFGGLRVSNTWTSSGGRAAQTAGPAMRDASGAGVEFVSVSPLLDDTPEDVKAEWVPLNPGTDTAVMLALMHVLFTEGLADTAFLDRYTVGADVLRAYVLGERDERGGPGGTARTPEWAERISGVAAEGLRSLARRMAARRTLVNVGWSVQRARYGEQPLWAGLALACCLGQVGLPGGGFASGYGSMGNYGGGSTPLGLPRMPQGNNPVDSFIPVARVADMLLEPGGRYDHDGEERRYPDVRLVYWAGGNPFHHHQDLRRLTEAFGRPETVVVNETHWTATARHADIVLPATTVLERDDMAASQGDLSVRAMPRAVAPHGQARDEYDTYADLAERLGVREEFTEGRTSGEWMRVVYGRWRSLVARRGLEVPEFEEFWRRGRVEMPGRVEDEALLGEFRADPEGQALRTPSGRIELFSETIASFGYEDCPGHPVWLAGPVVTGSGPETRAGGPVLTGSGPGAGDPAATGSATRAGTGRFPLVLIANQPSGRLHSQQDMGAHSMSQKVRGRAPLRMRPEEARACGVADGDVVRVSSATGSCLAGVVVSDALRPGVVQLSTGAWYDPSAEGVTCAHGNPNALTEDVGTSSLSQGCTGQLVRVRVEPFTGQVPPVRAFEPPKGVTTA</sequence>
<dbReference type="GO" id="GO:0009055">
    <property type="term" value="F:electron transfer activity"/>
    <property type="evidence" value="ECO:0007669"/>
    <property type="project" value="TreeGrafter"/>
</dbReference>
<dbReference type="Proteomes" id="UP000553209">
    <property type="component" value="Unassembled WGS sequence"/>
</dbReference>
<evidence type="ECO:0000256" key="6">
    <source>
        <dbReference type="ARBA" id="ARBA00023002"/>
    </source>
</evidence>
<dbReference type="GO" id="GO:0030288">
    <property type="term" value="C:outer membrane-bounded periplasmic space"/>
    <property type="evidence" value="ECO:0007669"/>
    <property type="project" value="TreeGrafter"/>
</dbReference>